<dbReference type="InParanoid" id="A0A6P8YR06"/>
<keyword evidence="1" id="KW-1185">Reference proteome</keyword>
<protein>
    <submittedName>
        <fullName evidence="2">Uncharacterized protein LOC117644241</fullName>
    </submittedName>
</protein>
<sequence>MYLDMSSKQKDQRPNVFCLVPENERFLWTTARLFSRWNGSHATLAFSVLADVIARIPVQHQPAVAAPPQARDCIQELDLNNVSHAVPDRRQAEKAATLARVWVHGVRRMFWVSCNADPAWVLDVLRRAAPTLEELHIKNPREQHLLAVHAMRGLRRVALRCHDGALDAQPPALPALPRGGLKWLRVVGLPRATLVSLLQAHSASLDVLWLHVGTPGGGRWPVGCDDLDALLGQCGLRVSRVVLWRGHFASHFESDCPAQVSAVRRVLPAATVQCEKCDEVKWEKF</sequence>
<dbReference type="KEGG" id="tpal:117644241"/>
<dbReference type="RefSeq" id="XP_034239406.1">
    <property type="nucleotide sequence ID" value="XM_034383515.1"/>
</dbReference>
<evidence type="ECO:0000313" key="1">
    <source>
        <dbReference type="Proteomes" id="UP000515158"/>
    </source>
</evidence>
<dbReference type="OrthoDB" id="8217849at2759"/>
<evidence type="ECO:0000313" key="2">
    <source>
        <dbReference type="RefSeq" id="XP_034239406.1"/>
    </source>
</evidence>
<proteinExistence type="predicted"/>
<organism evidence="2">
    <name type="scientific">Thrips palmi</name>
    <name type="common">Melon thrips</name>
    <dbReference type="NCBI Taxonomy" id="161013"/>
    <lineage>
        <taxon>Eukaryota</taxon>
        <taxon>Metazoa</taxon>
        <taxon>Ecdysozoa</taxon>
        <taxon>Arthropoda</taxon>
        <taxon>Hexapoda</taxon>
        <taxon>Insecta</taxon>
        <taxon>Pterygota</taxon>
        <taxon>Neoptera</taxon>
        <taxon>Paraneoptera</taxon>
        <taxon>Thysanoptera</taxon>
        <taxon>Terebrantia</taxon>
        <taxon>Thripoidea</taxon>
        <taxon>Thripidae</taxon>
        <taxon>Thrips</taxon>
    </lineage>
</organism>
<reference evidence="2" key="1">
    <citation type="submission" date="2025-08" db="UniProtKB">
        <authorList>
            <consortium name="RefSeq"/>
        </authorList>
    </citation>
    <scope>IDENTIFICATION</scope>
    <source>
        <tissue evidence="2">Total insect</tissue>
    </source>
</reference>
<gene>
    <name evidence="2" type="primary">LOC117644241</name>
</gene>
<dbReference type="GeneID" id="117644241"/>
<name>A0A6P8YR06_THRPL</name>
<accession>A0A6P8YR06</accession>
<dbReference type="AlphaFoldDB" id="A0A6P8YR06"/>
<dbReference type="Proteomes" id="UP000515158">
    <property type="component" value="Unplaced"/>
</dbReference>